<protein>
    <submittedName>
        <fullName evidence="1">Uncharacterized protein</fullName>
    </submittedName>
</protein>
<name>A0A383D2G0_9ZZZZ</name>
<dbReference type="AlphaFoldDB" id="A0A383D2G0"/>
<gene>
    <name evidence="1" type="ORF">METZ01_LOCUS491590</name>
</gene>
<proteinExistence type="predicted"/>
<evidence type="ECO:0000313" key="1">
    <source>
        <dbReference type="EMBL" id="SVE38736.1"/>
    </source>
</evidence>
<sequence length="237" mass="26678">KQAAEFSDALKSLTEQAITGGGPGSLKEACNKIQTLKKVQRQRSLPFLTTEVQNGNSTLIMTLLDQCREFGTCPFSIIARHAFIAESLLRSIGERGVFDESTIAMFKASIKTVAGNLVKDMEARRNHQLSDEEFFSRYGHLRPGTYDITSSRYDQMEGLLTTPVHPPEQIIGKTTFELKTAQHQGIESLIRETGFQFSPNQLIDYICRAIKEREFAKSIFSRHLSDILELIAIWCDT</sequence>
<dbReference type="EMBL" id="UINC01213799">
    <property type="protein sequence ID" value="SVE38736.1"/>
    <property type="molecule type" value="Genomic_DNA"/>
</dbReference>
<feature type="non-terminal residue" evidence="1">
    <location>
        <position position="1"/>
    </location>
</feature>
<accession>A0A383D2G0</accession>
<reference evidence="1" key="1">
    <citation type="submission" date="2018-05" db="EMBL/GenBank/DDBJ databases">
        <authorList>
            <person name="Lanie J.A."/>
            <person name="Ng W.-L."/>
            <person name="Kazmierczak K.M."/>
            <person name="Andrzejewski T.M."/>
            <person name="Davidsen T.M."/>
            <person name="Wayne K.J."/>
            <person name="Tettelin H."/>
            <person name="Glass J.I."/>
            <person name="Rusch D."/>
            <person name="Podicherti R."/>
            <person name="Tsui H.-C.T."/>
            <person name="Winkler M.E."/>
        </authorList>
    </citation>
    <scope>NUCLEOTIDE SEQUENCE</scope>
</reference>
<feature type="non-terminal residue" evidence="1">
    <location>
        <position position="237"/>
    </location>
</feature>
<organism evidence="1">
    <name type="scientific">marine metagenome</name>
    <dbReference type="NCBI Taxonomy" id="408172"/>
    <lineage>
        <taxon>unclassified sequences</taxon>
        <taxon>metagenomes</taxon>
        <taxon>ecological metagenomes</taxon>
    </lineage>
</organism>